<keyword evidence="5" id="KW-1133">Transmembrane helix</keyword>
<dbReference type="InterPro" id="IPR017941">
    <property type="entry name" value="Rieske_2Fe-2S"/>
</dbReference>
<evidence type="ECO:0000256" key="5">
    <source>
        <dbReference type="ARBA" id="ARBA00022989"/>
    </source>
</evidence>
<evidence type="ECO:0008006" key="15">
    <source>
        <dbReference type="Google" id="ProtNLM"/>
    </source>
</evidence>
<dbReference type="PANTHER" id="PTHR21266:SF32">
    <property type="entry name" value="CHOLESTEROL 7-DESATURASE NVD"/>
    <property type="match status" value="1"/>
</dbReference>
<dbReference type="Pfam" id="PF00355">
    <property type="entry name" value="Rieske"/>
    <property type="match status" value="1"/>
</dbReference>
<keyword evidence="9" id="KW-0472">Membrane</keyword>
<proteinExistence type="predicted"/>
<keyword evidence="2" id="KW-0812">Transmembrane</keyword>
<dbReference type="EMBL" id="CP126213">
    <property type="protein sequence ID" value="WIA15136.1"/>
    <property type="molecule type" value="Genomic_DNA"/>
</dbReference>
<evidence type="ECO:0000313" key="13">
    <source>
        <dbReference type="EMBL" id="WIA15136.1"/>
    </source>
</evidence>
<dbReference type="Gene3D" id="2.102.10.10">
    <property type="entry name" value="Rieske [2Fe-2S] iron-sulphur domain"/>
    <property type="match status" value="1"/>
</dbReference>
<dbReference type="PANTHER" id="PTHR21266">
    <property type="entry name" value="IRON-SULFUR DOMAIN CONTAINING PROTEIN"/>
    <property type="match status" value="1"/>
</dbReference>
<organism evidence="13 14">
    <name type="scientific">Tetradesmus obliquus</name>
    <name type="common">Green alga</name>
    <name type="synonym">Acutodesmus obliquus</name>
    <dbReference type="NCBI Taxonomy" id="3088"/>
    <lineage>
        <taxon>Eukaryota</taxon>
        <taxon>Viridiplantae</taxon>
        <taxon>Chlorophyta</taxon>
        <taxon>core chlorophytes</taxon>
        <taxon>Chlorophyceae</taxon>
        <taxon>CS clade</taxon>
        <taxon>Sphaeropleales</taxon>
        <taxon>Scenedesmaceae</taxon>
        <taxon>Tetradesmus</taxon>
    </lineage>
</organism>
<protein>
    <recommendedName>
        <fullName evidence="15">Rieske domain-containing protein</fullName>
    </recommendedName>
</protein>
<dbReference type="InterPro" id="IPR036922">
    <property type="entry name" value="Rieske_2Fe-2S_sf"/>
</dbReference>
<comment type="subcellular location">
    <subcellularLocation>
        <location evidence="1">Membrane</location>
    </subcellularLocation>
</comment>
<dbReference type="Proteomes" id="UP001244341">
    <property type="component" value="Chromosome 6b"/>
</dbReference>
<feature type="region of interest" description="Disordered" evidence="10">
    <location>
        <begin position="94"/>
        <end position="123"/>
    </location>
</feature>
<dbReference type="SUPFAM" id="SSF50022">
    <property type="entry name" value="ISP domain"/>
    <property type="match status" value="1"/>
</dbReference>
<gene>
    <name evidence="13" type="ORF">OEZ85_001826</name>
</gene>
<keyword evidence="7" id="KW-0408">Iron</keyword>
<name>A0ABY8U566_TETOB</name>
<sequence length="970" mass="104214">MLAGEADLTISIGAVAPQQQQATTYWASAHPIKDYVRVDDSVSIYYEVHGLPPGGSLEQAQHLPKVVMIMGLACGCSAWQWQLQDLVQQHQLTPDYTAPNSRNPSAHGGHPADSPHQMHQQQQLCAWSAEEQGSLKQRQWQQEQLQQLQQELARQQMLVCVMDNRGMGLSSCPQDSAAYSTSIMARDVLAVMDQLRWDKAHVLGFSMGGMIAQCLAVAAPSRIASLTLLSTSAGGWQIVPTHSWSGLKTALRMMTARSAEDAADATLRFHFRRRTLKAYLPQWAARRQDLLRREYLTAAGAPLQPPHGFKGQAAACWRHSLSAKEAAGIAAAGFPVLVVHGRSDKLASPANAEALARRLQAPCVLLPGAHFIVRECAGQINMLLSNLVWGRQHIMAADNTPYLDPSPSLLKAWKQLDAQSCACGVPAAAAAAAAAAGVGAAGQQAGVLAVACAAAAAAGPASANRKVITRIPRKPAPASSTQQQLVDTITSPDDTDANTTQAAAQPQLPQEFSNSADASSSSSSSSSGSSFRWLEHWYPVHVEAMADPARPHAVTLLGKQLVLWRDGRGQWQCMQDACPHRLAPLSEGRIEADGTLQCSYHGWRFDSSGRCTDIPQALDAKAKAVACASSRSCVTAYPTRQQYGLIWVWPSAGPAAAQQAAAAHLPVSQKLQEAWAAGNSPTWYRRLLPYSWDILVENLSDPSHLPFSHHRLFPGLTRAAGGPMPFSAVDIPAGDSPEARAARPKYAMAHQAPLAAFEYPAGFTAGGVVAYTPPCAVVYEGKGSFVQTELLAVPSGPGQALVFTAGVSSAAKVQGGDVLKALLTNPKQVPMLLMRMKMARAPTYQSHLRSNKLFDQDGAFLHMQDVELARRGRGSWAKEYYSPVSCDSAIIAGRRWADAALQQPLNPADPSSPTAAAAFTLTKPPAQRATKQQINDRMNQHTKHCSILGDAAAKEVEQFVYVEYSHADNH</sequence>
<dbReference type="Gene3D" id="3.40.50.1820">
    <property type="entry name" value="alpha/beta hydrolase"/>
    <property type="match status" value="1"/>
</dbReference>
<keyword evidence="3" id="KW-0001">2Fe-2S</keyword>
<dbReference type="InterPro" id="IPR050584">
    <property type="entry name" value="Cholesterol_7-desaturase"/>
</dbReference>
<evidence type="ECO:0000256" key="10">
    <source>
        <dbReference type="SAM" id="MobiDB-lite"/>
    </source>
</evidence>
<dbReference type="InterPro" id="IPR000073">
    <property type="entry name" value="AB_hydrolase_1"/>
</dbReference>
<evidence type="ECO:0000259" key="12">
    <source>
        <dbReference type="Pfam" id="PF00561"/>
    </source>
</evidence>
<accession>A0ABY8U566</accession>
<keyword evidence="6" id="KW-0560">Oxidoreductase</keyword>
<evidence type="ECO:0000256" key="4">
    <source>
        <dbReference type="ARBA" id="ARBA00022723"/>
    </source>
</evidence>
<keyword evidence="8" id="KW-0411">Iron-sulfur</keyword>
<evidence type="ECO:0000256" key="9">
    <source>
        <dbReference type="ARBA" id="ARBA00023136"/>
    </source>
</evidence>
<evidence type="ECO:0000256" key="3">
    <source>
        <dbReference type="ARBA" id="ARBA00022714"/>
    </source>
</evidence>
<dbReference type="SUPFAM" id="SSF53474">
    <property type="entry name" value="alpha/beta-Hydrolases"/>
    <property type="match status" value="1"/>
</dbReference>
<feature type="compositionally biased region" description="Polar residues" evidence="10">
    <location>
        <begin position="478"/>
        <end position="491"/>
    </location>
</feature>
<evidence type="ECO:0000256" key="6">
    <source>
        <dbReference type="ARBA" id="ARBA00023002"/>
    </source>
</evidence>
<feature type="domain" description="Rieske" evidence="11">
    <location>
        <begin position="536"/>
        <end position="617"/>
    </location>
</feature>
<evidence type="ECO:0000256" key="7">
    <source>
        <dbReference type="ARBA" id="ARBA00023004"/>
    </source>
</evidence>
<dbReference type="Pfam" id="PF00561">
    <property type="entry name" value="Abhydrolase_1"/>
    <property type="match status" value="1"/>
</dbReference>
<evidence type="ECO:0000256" key="8">
    <source>
        <dbReference type="ARBA" id="ARBA00023014"/>
    </source>
</evidence>
<keyword evidence="14" id="KW-1185">Reference proteome</keyword>
<evidence type="ECO:0000259" key="11">
    <source>
        <dbReference type="Pfam" id="PF00355"/>
    </source>
</evidence>
<feature type="compositionally biased region" description="Low complexity" evidence="10">
    <location>
        <begin position="497"/>
        <end position="529"/>
    </location>
</feature>
<evidence type="ECO:0000256" key="1">
    <source>
        <dbReference type="ARBA" id="ARBA00004370"/>
    </source>
</evidence>
<keyword evidence="4" id="KW-0479">Metal-binding</keyword>
<feature type="domain" description="AB hydrolase-1" evidence="12">
    <location>
        <begin position="148"/>
        <end position="372"/>
    </location>
</feature>
<feature type="region of interest" description="Disordered" evidence="10">
    <location>
        <begin position="471"/>
        <end position="529"/>
    </location>
</feature>
<evidence type="ECO:0000256" key="2">
    <source>
        <dbReference type="ARBA" id="ARBA00022692"/>
    </source>
</evidence>
<dbReference type="SUPFAM" id="SSF55961">
    <property type="entry name" value="Bet v1-like"/>
    <property type="match status" value="1"/>
</dbReference>
<evidence type="ECO:0000313" key="14">
    <source>
        <dbReference type="Proteomes" id="UP001244341"/>
    </source>
</evidence>
<reference evidence="13 14" key="1">
    <citation type="submission" date="2023-05" db="EMBL/GenBank/DDBJ databases">
        <title>A 100% complete, gapless, phased diploid assembly of the Scenedesmus obliquus UTEX 3031 genome.</title>
        <authorList>
            <person name="Biondi T.C."/>
            <person name="Hanschen E.R."/>
            <person name="Kwon T."/>
            <person name="Eng W."/>
            <person name="Kruse C.P.S."/>
            <person name="Koehler S.I."/>
            <person name="Kunde Y."/>
            <person name="Gleasner C.D."/>
            <person name="You Mak K.T."/>
            <person name="Polle J."/>
            <person name="Hovde B.T."/>
            <person name="Starkenburg S.R."/>
        </authorList>
    </citation>
    <scope>NUCLEOTIDE SEQUENCE [LARGE SCALE GENOMIC DNA]</scope>
    <source>
        <strain evidence="13 14">DOE0152z</strain>
    </source>
</reference>
<dbReference type="InterPro" id="IPR029058">
    <property type="entry name" value="AB_hydrolase_fold"/>
</dbReference>